<keyword evidence="7 12" id="KW-0547">Nucleotide-binding</keyword>
<dbReference type="Gene3D" id="1.10.510.10">
    <property type="entry name" value="Transferase(Phosphotransferase) domain 1"/>
    <property type="match status" value="1"/>
</dbReference>
<dbReference type="Pfam" id="PF00069">
    <property type="entry name" value="Pkinase"/>
    <property type="match status" value="2"/>
</dbReference>
<protein>
    <recommendedName>
        <fullName evidence="2">non-specific serine/threonine protein kinase</fullName>
        <ecNumber evidence="2">2.7.11.1</ecNumber>
    </recommendedName>
</protein>
<dbReference type="FunFam" id="3.30.200.20:FF:000315">
    <property type="entry name" value="Calcium-dependent protein kinase 3"/>
    <property type="match status" value="1"/>
</dbReference>
<dbReference type="EMBL" id="JAODUP010000053">
    <property type="protein sequence ID" value="KAK2165243.1"/>
    <property type="molecule type" value="Genomic_DNA"/>
</dbReference>
<sequence>MSSQHAVSPVSESEHFPSLDERARSSTRFVMRSGRVSPANSAHGSLLRSSLVRITTEKKAKKVRFYRNGDRFFKGMVYAVSPERFRTFESLMSELTLSPICDKTVLPKGVRYLFSIDGSKKITDLDQLEEGESYVCASTQVFHKIDYPKSLNPNWNHNRNRTSRESSATAGTNRFADPEEREYIKPRLVTVVGSGSKPRKAVRILLNKKTAHSFDQVLNDITEAIKLDSGAVKRIFTIGGKQVITLRDFFGEESTFIAYGNERYAMDDFEMDNNEVKFVSAYRSVRQKERIMLKSPKPPRRLQPLLANSPQLTHTNGTNGETVKMSGRQSPKCPSSPRIQRRLQTQTSSQSTMRNKSPTTLSQKYDIGKIIGEGNFATVKECVNKKSKVTYALKIISKDKCCGKEQMIKNEVSILRSLRHANIIQLIEDYDTNDSLYMVMELVTGGDLFDAISTSNNYTERDASATIVTRPLYTVCGTPAYVAPEILAETGYGLPVDIWSAGVLTYVLLCGFPPFSSDSNNQDEQFDKILTGKFSFVSPFWDNISASAKDLITTMLKINAGQRLTADEVLNHPWVSDDDAKDDDIHNTVCSKLEKNFTKRSKQPAVAVLASTALDSGSRYFQGRKTGHGMTHQNLDDEVF</sequence>
<feature type="region of interest" description="Disordered" evidence="13">
    <location>
        <begin position="153"/>
        <end position="176"/>
    </location>
</feature>
<feature type="binding site" evidence="12">
    <location>
        <position position="394"/>
    </location>
    <ligand>
        <name>ATP</name>
        <dbReference type="ChEBI" id="CHEBI:30616"/>
    </ligand>
</feature>
<dbReference type="GO" id="GO:0005524">
    <property type="term" value="F:ATP binding"/>
    <property type="evidence" value="ECO:0007669"/>
    <property type="project" value="UniProtKB-UniRule"/>
</dbReference>
<dbReference type="InterPro" id="IPR000719">
    <property type="entry name" value="Prot_kinase_dom"/>
</dbReference>
<keyword evidence="5" id="KW-0808">Transferase</keyword>
<dbReference type="AlphaFoldDB" id="A0AAD9K5C2"/>
<evidence type="ECO:0000256" key="7">
    <source>
        <dbReference type="ARBA" id="ARBA00022741"/>
    </source>
</evidence>
<evidence type="ECO:0000313" key="17">
    <source>
        <dbReference type="Proteomes" id="UP001208570"/>
    </source>
</evidence>
<evidence type="ECO:0000256" key="8">
    <source>
        <dbReference type="ARBA" id="ARBA00022777"/>
    </source>
</evidence>
<dbReference type="Proteomes" id="UP001208570">
    <property type="component" value="Unassembled WGS sequence"/>
</dbReference>
<reference evidence="16" key="1">
    <citation type="journal article" date="2023" name="Mol. Biol. Evol.">
        <title>Third-Generation Sequencing Reveals the Adaptive Role of the Epigenome in Three Deep-Sea Polychaetes.</title>
        <authorList>
            <person name="Perez M."/>
            <person name="Aroh O."/>
            <person name="Sun Y."/>
            <person name="Lan Y."/>
            <person name="Juniper S.K."/>
            <person name="Young C.R."/>
            <person name="Angers B."/>
            <person name="Qian P.Y."/>
        </authorList>
    </citation>
    <scope>NUCLEOTIDE SEQUENCE</scope>
    <source>
        <strain evidence="16">P08H-3</strain>
    </source>
</reference>
<dbReference type="GO" id="GO:0004674">
    <property type="term" value="F:protein serine/threonine kinase activity"/>
    <property type="evidence" value="ECO:0007669"/>
    <property type="project" value="UniProtKB-KW"/>
</dbReference>
<accession>A0AAD9K5C2</accession>
<feature type="domain" description="Protein kinase" evidence="14">
    <location>
        <begin position="365"/>
        <end position="575"/>
    </location>
</feature>
<dbReference type="CDD" id="cd16109">
    <property type="entry name" value="DCX1"/>
    <property type="match status" value="1"/>
</dbReference>
<dbReference type="Gene3D" id="3.30.200.20">
    <property type="entry name" value="Phosphorylase Kinase, domain 1"/>
    <property type="match status" value="1"/>
</dbReference>
<evidence type="ECO:0000256" key="1">
    <source>
        <dbReference type="ARBA" id="ARBA00005354"/>
    </source>
</evidence>
<dbReference type="EC" id="2.7.11.1" evidence="2"/>
<keyword evidence="6" id="KW-0677">Repeat</keyword>
<dbReference type="PROSITE" id="PS50309">
    <property type="entry name" value="DC"/>
    <property type="match status" value="2"/>
</dbReference>
<keyword evidence="17" id="KW-1185">Reference proteome</keyword>
<evidence type="ECO:0000256" key="12">
    <source>
        <dbReference type="PROSITE-ProRule" id="PRU10141"/>
    </source>
</evidence>
<dbReference type="PANTHER" id="PTHR24347">
    <property type="entry name" value="SERINE/THREONINE-PROTEIN KINASE"/>
    <property type="match status" value="1"/>
</dbReference>
<dbReference type="PROSITE" id="PS50011">
    <property type="entry name" value="PROTEIN_KINASE_DOM"/>
    <property type="match status" value="1"/>
</dbReference>
<dbReference type="InterPro" id="IPR036572">
    <property type="entry name" value="Doublecortin_dom_sf"/>
</dbReference>
<dbReference type="InterPro" id="IPR003533">
    <property type="entry name" value="Doublecortin_dom"/>
</dbReference>
<feature type="domain" description="Doublecortin" evidence="15">
    <location>
        <begin position="61"/>
        <end position="148"/>
    </location>
</feature>
<dbReference type="PROSITE" id="PS00107">
    <property type="entry name" value="PROTEIN_KINASE_ATP"/>
    <property type="match status" value="1"/>
</dbReference>
<feature type="compositionally biased region" description="Polar residues" evidence="13">
    <location>
        <begin position="306"/>
        <end position="333"/>
    </location>
</feature>
<dbReference type="InterPro" id="IPR017441">
    <property type="entry name" value="Protein_kinase_ATP_BS"/>
</dbReference>
<dbReference type="SUPFAM" id="SSF56112">
    <property type="entry name" value="Protein kinase-like (PK-like)"/>
    <property type="match status" value="1"/>
</dbReference>
<evidence type="ECO:0000313" key="16">
    <source>
        <dbReference type="EMBL" id="KAK2165243.1"/>
    </source>
</evidence>
<comment type="caution">
    <text evidence="16">The sequence shown here is derived from an EMBL/GenBank/DDBJ whole genome shotgun (WGS) entry which is preliminary data.</text>
</comment>
<feature type="region of interest" description="Disordered" evidence="13">
    <location>
        <begin position="294"/>
        <end position="361"/>
    </location>
</feature>
<evidence type="ECO:0000256" key="5">
    <source>
        <dbReference type="ARBA" id="ARBA00022679"/>
    </source>
</evidence>
<dbReference type="FunFam" id="3.10.20.230:FF:000001">
    <property type="entry name" value="serine/threonine-protein kinase DCLK1 isoform X1"/>
    <property type="match status" value="1"/>
</dbReference>
<comment type="similarity">
    <text evidence="1">Belongs to the protein kinase superfamily. CAMK Ser/Thr protein kinase family. CaMK subfamily.</text>
</comment>
<gene>
    <name evidence="16" type="ORF">LSH36_53g07060</name>
</gene>
<keyword evidence="8" id="KW-0418">Kinase</keyword>
<dbReference type="Pfam" id="PF03607">
    <property type="entry name" value="DCX"/>
    <property type="match status" value="2"/>
</dbReference>
<dbReference type="SUPFAM" id="SSF89837">
    <property type="entry name" value="Doublecortin (DC)"/>
    <property type="match status" value="2"/>
</dbReference>
<dbReference type="InterPro" id="IPR011009">
    <property type="entry name" value="Kinase-like_dom_sf"/>
</dbReference>
<evidence type="ECO:0000256" key="11">
    <source>
        <dbReference type="ARBA" id="ARBA00048679"/>
    </source>
</evidence>
<comment type="catalytic activity">
    <reaction evidence="11">
        <text>L-seryl-[protein] + ATP = O-phospho-L-seryl-[protein] + ADP + H(+)</text>
        <dbReference type="Rhea" id="RHEA:17989"/>
        <dbReference type="Rhea" id="RHEA-COMP:9863"/>
        <dbReference type="Rhea" id="RHEA-COMP:11604"/>
        <dbReference type="ChEBI" id="CHEBI:15378"/>
        <dbReference type="ChEBI" id="CHEBI:29999"/>
        <dbReference type="ChEBI" id="CHEBI:30616"/>
        <dbReference type="ChEBI" id="CHEBI:83421"/>
        <dbReference type="ChEBI" id="CHEBI:456216"/>
        <dbReference type="EC" id="2.7.11.1"/>
    </reaction>
</comment>
<evidence type="ECO:0000259" key="15">
    <source>
        <dbReference type="PROSITE" id="PS50309"/>
    </source>
</evidence>
<keyword evidence="3" id="KW-0723">Serine/threonine-protein kinase</keyword>
<evidence type="ECO:0000256" key="9">
    <source>
        <dbReference type="ARBA" id="ARBA00022840"/>
    </source>
</evidence>
<comment type="catalytic activity">
    <reaction evidence="10">
        <text>L-threonyl-[protein] + ATP = O-phospho-L-threonyl-[protein] + ADP + H(+)</text>
        <dbReference type="Rhea" id="RHEA:46608"/>
        <dbReference type="Rhea" id="RHEA-COMP:11060"/>
        <dbReference type="Rhea" id="RHEA-COMP:11605"/>
        <dbReference type="ChEBI" id="CHEBI:15378"/>
        <dbReference type="ChEBI" id="CHEBI:30013"/>
        <dbReference type="ChEBI" id="CHEBI:30616"/>
        <dbReference type="ChEBI" id="CHEBI:61977"/>
        <dbReference type="ChEBI" id="CHEBI:456216"/>
        <dbReference type="EC" id="2.7.11.1"/>
    </reaction>
</comment>
<organism evidence="16 17">
    <name type="scientific">Paralvinella palmiformis</name>
    <dbReference type="NCBI Taxonomy" id="53620"/>
    <lineage>
        <taxon>Eukaryota</taxon>
        <taxon>Metazoa</taxon>
        <taxon>Spiralia</taxon>
        <taxon>Lophotrochozoa</taxon>
        <taxon>Annelida</taxon>
        <taxon>Polychaeta</taxon>
        <taxon>Sedentaria</taxon>
        <taxon>Canalipalpata</taxon>
        <taxon>Terebellida</taxon>
        <taxon>Terebelliformia</taxon>
        <taxon>Alvinellidae</taxon>
        <taxon>Paralvinella</taxon>
    </lineage>
</organism>
<feature type="domain" description="Doublecortin" evidence="15">
    <location>
        <begin position="187"/>
        <end position="270"/>
    </location>
</feature>
<keyword evidence="4" id="KW-0597">Phosphoprotein</keyword>
<evidence type="ECO:0000256" key="13">
    <source>
        <dbReference type="SAM" id="MobiDB-lite"/>
    </source>
</evidence>
<dbReference type="GO" id="GO:0035556">
    <property type="term" value="P:intracellular signal transduction"/>
    <property type="evidence" value="ECO:0007669"/>
    <property type="project" value="InterPro"/>
</dbReference>
<evidence type="ECO:0000259" key="14">
    <source>
        <dbReference type="PROSITE" id="PS50011"/>
    </source>
</evidence>
<name>A0AAD9K5C2_9ANNE</name>
<evidence type="ECO:0000256" key="10">
    <source>
        <dbReference type="ARBA" id="ARBA00047899"/>
    </source>
</evidence>
<evidence type="ECO:0000256" key="3">
    <source>
        <dbReference type="ARBA" id="ARBA00022527"/>
    </source>
</evidence>
<keyword evidence="9 12" id="KW-0067">ATP-binding</keyword>
<evidence type="ECO:0000256" key="2">
    <source>
        <dbReference type="ARBA" id="ARBA00012513"/>
    </source>
</evidence>
<dbReference type="GO" id="GO:0007417">
    <property type="term" value="P:central nervous system development"/>
    <property type="evidence" value="ECO:0007669"/>
    <property type="project" value="UniProtKB-ARBA"/>
</dbReference>
<proteinExistence type="inferred from homology"/>
<dbReference type="SMART" id="SM00537">
    <property type="entry name" value="DCX"/>
    <property type="match status" value="2"/>
</dbReference>
<dbReference type="Gene3D" id="3.10.20.230">
    <property type="entry name" value="Doublecortin domain"/>
    <property type="match status" value="2"/>
</dbReference>
<evidence type="ECO:0000256" key="6">
    <source>
        <dbReference type="ARBA" id="ARBA00022737"/>
    </source>
</evidence>
<evidence type="ECO:0000256" key="4">
    <source>
        <dbReference type="ARBA" id="ARBA00022553"/>
    </source>
</evidence>
<dbReference type="CDD" id="cd17069">
    <property type="entry name" value="DCX2"/>
    <property type="match status" value="1"/>
</dbReference>